<evidence type="ECO:0000313" key="2">
    <source>
        <dbReference type="EMBL" id="MBW89684.1"/>
    </source>
</evidence>
<sequence>MCTSIPAVFIPHQNLPFRSEGSIFRECPHSQRRTSRPSIQPEDQRL</sequence>
<name>A0A2P2J878_RHIMU</name>
<accession>A0A2P2J878</accession>
<organism evidence="2">
    <name type="scientific">Rhizophora mucronata</name>
    <name type="common">Asiatic mangrove</name>
    <dbReference type="NCBI Taxonomy" id="61149"/>
    <lineage>
        <taxon>Eukaryota</taxon>
        <taxon>Viridiplantae</taxon>
        <taxon>Streptophyta</taxon>
        <taxon>Embryophyta</taxon>
        <taxon>Tracheophyta</taxon>
        <taxon>Spermatophyta</taxon>
        <taxon>Magnoliopsida</taxon>
        <taxon>eudicotyledons</taxon>
        <taxon>Gunneridae</taxon>
        <taxon>Pentapetalae</taxon>
        <taxon>rosids</taxon>
        <taxon>fabids</taxon>
        <taxon>Malpighiales</taxon>
        <taxon>Rhizophoraceae</taxon>
        <taxon>Rhizophora</taxon>
    </lineage>
</organism>
<dbReference type="EMBL" id="GGEC01009201">
    <property type="protein sequence ID" value="MBW89684.1"/>
    <property type="molecule type" value="Transcribed_RNA"/>
</dbReference>
<feature type="region of interest" description="Disordered" evidence="1">
    <location>
        <begin position="23"/>
        <end position="46"/>
    </location>
</feature>
<evidence type="ECO:0000256" key="1">
    <source>
        <dbReference type="SAM" id="MobiDB-lite"/>
    </source>
</evidence>
<reference evidence="2" key="1">
    <citation type="submission" date="2018-02" db="EMBL/GenBank/DDBJ databases">
        <title>Rhizophora mucronata_Transcriptome.</title>
        <authorList>
            <person name="Meera S.P."/>
            <person name="Sreeshan A."/>
            <person name="Augustine A."/>
        </authorList>
    </citation>
    <scope>NUCLEOTIDE SEQUENCE</scope>
    <source>
        <tissue evidence="2">Leaf</tissue>
    </source>
</reference>
<protein>
    <submittedName>
        <fullName evidence="2">Uncharacterized protein</fullName>
    </submittedName>
</protein>
<dbReference type="AlphaFoldDB" id="A0A2P2J878"/>
<proteinExistence type="predicted"/>